<dbReference type="InterPro" id="IPR050244">
    <property type="entry name" value="Auton_GlycylRad_Cofactor"/>
</dbReference>
<organism evidence="2">
    <name type="scientific">bioreactor metagenome</name>
    <dbReference type="NCBI Taxonomy" id="1076179"/>
    <lineage>
        <taxon>unclassified sequences</taxon>
        <taxon>metagenomes</taxon>
        <taxon>ecological metagenomes</taxon>
    </lineage>
</organism>
<evidence type="ECO:0000313" key="2">
    <source>
        <dbReference type="EMBL" id="MPM44113.1"/>
    </source>
</evidence>
<dbReference type="GO" id="GO:0005829">
    <property type="term" value="C:cytosol"/>
    <property type="evidence" value="ECO:0007669"/>
    <property type="project" value="TreeGrafter"/>
</dbReference>
<proteinExistence type="predicted"/>
<dbReference type="EMBL" id="VSSQ01010356">
    <property type="protein sequence ID" value="MPM44113.1"/>
    <property type="molecule type" value="Genomic_DNA"/>
</dbReference>
<comment type="caution">
    <text evidence="2">The sequence shown here is derived from an EMBL/GenBank/DDBJ whole genome shotgun (WGS) entry which is preliminary data.</text>
</comment>
<dbReference type="AlphaFoldDB" id="A0A644ZZS6"/>
<evidence type="ECO:0000259" key="1">
    <source>
        <dbReference type="PROSITE" id="PS51554"/>
    </source>
</evidence>
<dbReference type="GO" id="GO:0008861">
    <property type="term" value="F:formate C-acetyltransferase activity"/>
    <property type="evidence" value="ECO:0007669"/>
    <property type="project" value="UniProtKB-EC"/>
</dbReference>
<protein>
    <submittedName>
        <fullName evidence="2">Formate acetyltransferase</fullName>
        <ecNumber evidence="2">2.3.1.54</ecNumber>
    </submittedName>
</protein>
<dbReference type="InterPro" id="IPR004184">
    <property type="entry name" value="PFL_dom"/>
</dbReference>
<dbReference type="PROSITE" id="PS51554">
    <property type="entry name" value="PFL"/>
    <property type="match status" value="1"/>
</dbReference>
<name>A0A644ZZS6_9ZZZZ</name>
<dbReference type="PANTHER" id="PTHR30191:SF0">
    <property type="entry name" value="FORMATE ACETYLTRANSFERASE 1"/>
    <property type="match status" value="1"/>
</dbReference>
<dbReference type="EC" id="2.3.1.54" evidence="2"/>
<gene>
    <name evidence="2" type="primary">pflB_8</name>
    <name evidence="2" type="ORF">SDC9_90791</name>
</gene>
<dbReference type="Pfam" id="PF02901">
    <property type="entry name" value="PFL-like"/>
    <property type="match status" value="1"/>
</dbReference>
<dbReference type="SUPFAM" id="SSF51998">
    <property type="entry name" value="PFL-like glycyl radical enzymes"/>
    <property type="match status" value="1"/>
</dbReference>
<keyword evidence="2" id="KW-0808">Transferase</keyword>
<keyword evidence="2" id="KW-0012">Acyltransferase</keyword>
<feature type="domain" description="PFL" evidence="1">
    <location>
        <begin position="1"/>
        <end position="234"/>
    </location>
</feature>
<reference evidence="2" key="1">
    <citation type="submission" date="2019-08" db="EMBL/GenBank/DDBJ databases">
        <authorList>
            <person name="Kucharzyk K."/>
            <person name="Murdoch R.W."/>
            <person name="Higgins S."/>
            <person name="Loffler F."/>
        </authorList>
    </citation>
    <scope>NUCLEOTIDE SEQUENCE</scope>
</reference>
<dbReference type="PANTHER" id="PTHR30191">
    <property type="entry name" value="FORMATE ACETYLTRANSFERASE"/>
    <property type="match status" value="1"/>
</dbReference>
<dbReference type="Gene3D" id="3.20.70.20">
    <property type="match status" value="1"/>
</dbReference>
<sequence length="249" mass="27706">MSIETDSIQYENDDIMRPLYGDDYAISCCVSAMRVGKQMQFFGARANIAKSLLLAINGGVDELKKESVVPNIAPLHGDVLDYDEVFERYKKVLDYVAELYVDTINIIHYMHDKYAYEASQMALHDANVERLTAFGIAGLSVTADSLSAIKYAKVTPIRDEHGVTVDFKVEGDYPKYGNDDDRVDDIAVEVVTYFSNALKKHPIYRNAKHTLSALTITSNVMYGKKTGSTPDGRKFGTACTGSKSNAWTR</sequence>
<accession>A0A644ZZS6</accession>